<dbReference type="GO" id="GO:0005524">
    <property type="term" value="F:ATP binding"/>
    <property type="evidence" value="ECO:0007669"/>
    <property type="project" value="UniProtKB-KW"/>
</dbReference>
<dbReference type="Gene3D" id="3.30.450.20">
    <property type="entry name" value="PAS domain"/>
    <property type="match status" value="1"/>
</dbReference>
<dbReference type="SUPFAM" id="SSF55874">
    <property type="entry name" value="ATPase domain of HSP90 chaperone/DNA topoisomerase II/histidine kinase"/>
    <property type="match status" value="1"/>
</dbReference>
<protein>
    <recommendedName>
        <fullName evidence="3">histidine kinase</fullName>
        <ecNumber evidence="3">2.7.13.3</ecNumber>
    </recommendedName>
</protein>
<evidence type="ECO:0000313" key="15">
    <source>
        <dbReference type="EMBL" id="SHJ27046.1"/>
    </source>
</evidence>
<feature type="transmembrane region" description="Helical" evidence="10">
    <location>
        <begin position="174"/>
        <end position="194"/>
    </location>
</feature>
<evidence type="ECO:0000313" key="16">
    <source>
        <dbReference type="Proteomes" id="UP000184171"/>
    </source>
</evidence>
<dbReference type="SUPFAM" id="SSF47384">
    <property type="entry name" value="Homodimeric domain of signal transducing histidine kinase"/>
    <property type="match status" value="1"/>
</dbReference>
<dbReference type="EMBL" id="FQZT01000006">
    <property type="protein sequence ID" value="SHJ27046.1"/>
    <property type="molecule type" value="Genomic_DNA"/>
</dbReference>
<dbReference type="Pfam" id="PF13426">
    <property type="entry name" value="PAS_9"/>
    <property type="match status" value="1"/>
</dbReference>
<keyword evidence="9" id="KW-0902">Two-component regulatory system</keyword>
<evidence type="ECO:0000256" key="5">
    <source>
        <dbReference type="ARBA" id="ARBA00022679"/>
    </source>
</evidence>
<dbReference type="Pfam" id="PF00512">
    <property type="entry name" value="HisKA"/>
    <property type="match status" value="1"/>
</dbReference>
<reference evidence="15 16" key="1">
    <citation type="submission" date="2016-11" db="EMBL/GenBank/DDBJ databases">
        <authorList>
            <person name="Jaros S."/>
            <person name="Januszkiewicz K."/>
            <person name="Wedrychowicz H."/>
        </authorList>
    </citation>
    <scope>NUCLEOTIDE SEQUENCE [LARGE SCALE GENOMIC DNA]</scope>
    <source>
        <strain evidence="15 16">DSM 5091</strain>
    </source>
</reference>
<dbReference type="PROSITE" id="PS50885">
    <property type="entry name" value="HAMP"/>
    <property type="match status" value="1"/>
</dbReference>
<keyword evidence="8" id="KW-0067">ATP-binding</keyword>
<accession>A0A1M6HXU5</accession>
<evidence type="ECO:0000259" key="12">
    <source>
        <dbReference type="PROSITE" id="PS50112"/>
    </source>
</evidence>
<evidence type="ECO:0000256" key="7">
    <source>
        <dbReference type="ARBA" id="ARBA00022777"/>
    </source>
</evidence>
<dbReference type="InterPro" id="IPR005467">
    <property type="entry name" value="His_kinase_dom"/>
</dbReference>
<evidence type="ECO:0000259" key="11">
    <source>
        <dbReference type="PROSITE" id="PS50109"/>
    </source>
</evidence>
<dbReference type="SMART" id="SM00387">
    <property type="entry name" value="HATPase_c"/>
    <property type="match status" value="1"/>
</dbReference>
<dbReference type="GO" id="GO:0000155">
    <property type="term" value="F:phosphorelay sensor kinase activity"/>
    <property type="evidence" value="ECO:0007669"/>
    <property type="project" value="InterPro"/>
</dbReference>
<dbReference type="PROSITE" id="PS50113">
    <property type="entry name" value="PAC"/>
    <property type="match status" value="1"/>
</dbReference>
<dbReference type="SMART" id="SM00304">
    <property type="entry name" value="HAMP"/>
    <property type="match status" value="1"/>
</dbReference>
<dbReference type="Gene3D" id="1.10.287.130">
    <property type="match status" value="1"/>
</dbReference>
<evidence type="ECO:0000259" key="14">
    <source>
        <dbReference type="PROSITE" id="PS50885"/>
    </source>
</evidence>
<dbReference type="Gene3D" id="6.10.340.10">
    <property type="match status" value="1"/>
</dbReference>
<keyword evidence="10" id="KW-1133">Transmembrane helix</keyword>
<dbReference type="Pfam" id="PF02518">
    <property type="entry name" value="HATPase_c"/>
    <property type="match status" value="1"/>
</dbReference>
<evidence type="ECO:0000256" key="3">
    <source>
        <dbReference type="ARBA" id="ARBA00012438"/>
    </source>
</evidence>
<organism evidence="15 16">
    <name type="scientific">Malonomonas rubra DSM 5091</name>
    <dbReference type="NCBI Taxonomy" id="1122189"/>
    <lineage>
        <taxon>Bacteria</taxon>
        <taxon>Pseudomonadati</taxon>
        <taxon>Thermodesulfobacteriota</taxon>
        <taxon>Desulfuromonadia</taxon>
        <taxon>Desulfuromonadales</taxon>
        <taxon>Geopsychrobacteraceae</taxon>
        <taxon>Malonomonas</taxon>
    </lineage>
</organism>
<dbReference type="CDD" id="cd00082">
    <property type="entry name" value="HisKA"/>
    <property type="match status" value="1"/>
</dbReference>
<evidence type="ECO:0000256" key="1">
    <source>
        <dbReference type="ARBA" id="ARBA00000085"/>
    </source>
</evidence>
<evidence type="ECO:0000256" key="8">
    <source>
        <dbReference type="ARBA" id="ARBA00022840"/>
    </source>
</evidence>
<keyword evidence="6" id="KW-0547">Nucleotide-binding</keyword>
<dbReference type="PANTHER" id="PTHR43065:SF10">
    <property type="entry name" value="PEROXIDE STRESS-ACTIVATED HISTIDINE KINASE MAK3"/>
    <property type="match status" value="1"/>
</dbReference>
<keyword evidence="7 15" id="KW-0418">Kinase</keyword>
<keyword evidence="5" id="KW-0808">Transferase</keyword>
<feature type="domain" description="Histidine kinase" evidence="11">
    <location>
        <begin position="389"/>
        <end position="600"/>
    </location>
</feature>
<dbReference type="InterPro" id="IPR004358">
    <property type="entry name" value="Sig_transdc_His_kin-like_C"/>
</dbReference>
<dbReference type="InterPro" id="IPR036890">
    <property type="entry name" value="HATPase_C_sf"/>
</dbReference>
<dbReference type="CDD" id="cd06225">
    <property type="entry name" value="HAMP"/>
    <property type="match status" value="1"/>
</dbReference>
<feature type="domain" description="HAMP" evidence="14">
    <location>
        <begin position="195"/>
        <end position="246"/>
    </location>
</feature>
<dbReference type="STRING" id="1122189.SAMN02745165_01920"/>
<dbReference type="Gene3D" id="3.30.565.10">
    <property type="entry name" value="Histidine kinase-like ATPase, C-terminal domain"/>
    <property type="match status" value="1"/>
</dbReference>
<evidence type="ECO:0000256" key="9">
    <source>
        <dbReference type="ARBA" id="ARBA00023012"/>
    </source>
</evidence>
<dbReference type="PROSITE" id="PS50112">
    <property type="entry name" value="PAS"/>
    <property type="match status" value="1"/>
</dbReference>
<dbReference type="SMART" id="SM00091">
    <property type="entry name" value="PAS"/>
    <property type="match status" value="1"/>
</dbReference>
<dbReference type="InterPro" id="IPR003660">
    <property type="entry name" value="HAMP_dom"/>
</dbReference>
<dbReference type="InterPro" id="IPR036097">
    <property type="entry name" value="HisK_dim/P_sf"/>
</dbReference>
<keyword evidence="10" id="KW-0472">Membrane</keyword>
<dbReference type="RefSeq" id="WP_072908280.1">
    <property type="nucleotide sequence ID" value="NZ_FQZT01000006.1"/>
</dbReference>
<name>A0A1M6HXU5_MALRU</name>
<dbReference type="Pfam" id="PF00672">
    <property type="entry name" value="HAMP"/>
    <property type="match status" value="1"/>
</dbReference>
<proteinExistence type="predicted"/>
<feature type="transmembrane region" description="Helical" evidence="10">
    <location>
        <begin position="6"/>
        <end position="27"/>
    </location>
</feature>
<dbReference type="SUPFAM" id="SSF55785">
    <property type="entry name" value="PYP-like sensor domain (PAS domain)"/>
    <property type="match status" value="1"/>
</dbReference>
<dbReference type="InterPro" id="IPR003661">
    <property type="entry name" value="HisK_dim/P_dom"/>
</dbReference>
<dbReference type="NCBIfam" id="TIGR00229">
    <property type="entry name" value="sensory_box"/>
    <property type="match status" value="1"/>
</dbReference>
<keyword evidence="10" id="KW-0812">Transmembrane</keyword>
<feature type="domain" description="PAC" evidence="13">
    <location>
        <begin position="326"/>
        <end position="376"/>
    </location>
</feature>
<dbReference type="InterPro" id="IPR003594">
    <property type="entry name" value="HATPase_dom"/>
</dbReference>
<sequence length="604" mass="67588">MKKQVLIALSLMIICFVTGGIYIAVSFQVGTEKLERITALHQVEFMRQSLEHDIKVAQSSLLLQGSPHNDIESTISHIEEIERAANNCLTCHHDPATKQKLEEMLLDLNEYMQLYSRTLTIRANQVRLQQARTLTYEKGEQLLTDVKSLSIASAGKISSRIQDIHQDIRTTNKFLILCLVLGPIAILLISLFFLRRFTGSVTTLTKATEHICSGNLEPIDIPLKNEFKALAGSFNKMVDSLKQERVNVSTANALYLALFEAAGDGICILHTGEKLGQIASVNPATLQLYGYTAEELIGKNCMDLSPAEEHAKFQEKMQKIMQGEWINCTITRIRKNGEHFAADISAGPLEINQQQYVLTFTRDVTERQKAQQELQRTNQMAIVGQMAAGLAHEIKNPLAGVKVSLDVLSEDVDLDAEDKEIFVRVLKEIDRMEKLLKGLLNYARPPTPHFDLIDINRLLEHTIKNVSVTVGDDLRKKVEFKTDLATDMPQSEADSGQLQQVFLNIYLNAIDAMDGVGTITTTTQREDENYLRIEFSDTGKGLSENMREQIFSPFFTTKSKGSGLGLAICRRLIEQHAGYIDVDSTEGTGTTFTIRLPLKQEQGE</sequence>
<dbReference type="AlphaFoldDB" id="A0A1M6HXU5"/>
<dbReference type="PANTHER" id="PTHR43065">
    <property type="entry name" value="SENSOR HISTIDINE KINASE"/>
    <property type="match status" value="1"/>
</dbReference>
<gene>
    <name evidence="15" type="ORF">SAMN02745165_01920</name>
</gene>
<dbReference type="GO" id="GO:0016020">
    <property type="term" value="C:membrane"/>
    <property type="evidence" value="ECO:0007669"/>
    <property type="project" value="UniProtKB-SubCell"/>
</dbReference>
<evidence type="ECO:0000256" key="10">
    <source>
        <dbReference type="SAM" id="Phobius"/>
    </source>
</evidence>
<keyword evidence="16" id="KW-1185">Reference proteome</keyword>
<comment type="catalytic activity">
    <reaction evidence="1">
        <text>ATP + protein L-histidine = ADP + protein N-phospho-L-histidine.</text>
        <dbReference type="EC" id="2.7.13.3"/>
    </reaction>
</comment>
<keyword evidence="4" id="KW-0597">Phosphoprotein</keyword>
<evidence type="ECO:0000256" key="4">
    <source>
        <dbReference type="ARBA" id="ARBA00022553"/>
    </source>
</evidence>
<dbReference type="EC" id="2.7.13.3" evidence="3"/>
<feature type="domain" description="PAS" evidence="12">
    <location>
        <begin position="276"/>
        <end position="324"/>
    </location>
</feature>
<dbReference type="Proteomes" id="UP000184171">
    <property type="component" value="Unassembled WGS sequence"/>
</dbReference>
<dbReference type="InterPro" id="IPR035965">
    <property type="entry name" value="PAS-like_dom_sf"/>
</dbReference>
<dbReference type="InterPro" id="IPR000700">
    <property type="entry name" value="PAS-assoc_C"/>
</dbReference>
<dbReference type="PRINTS" id="PR00344">
    <property type="entry name" value="BCTRLSENSOR"/>
</dbReference>
<comment type="subcellular location">
    <subcellularLocation>
        <location evidence="2">Membrane</location>
    </subcellularLocation>
</comment>
<dbReference type="PROSITE" id="PS50109">
    <property type="entry name" value="HIS_KIN"/>
    <property type="match status" value="1"/>
</dbReference>
<evidence type="ECO:0000259" key="13">
    <source>
        <dbReference type="PROSITE" id="PS50113"/>
    </source>
</evidence>
<dbReference type="OrthoDB" id="9805967at2"/>
<dbReference type="InterPro" id="IPR000014">
    <property type="entry name" value="PAS"/>
</dbReference>
<evidence type="ECO:0000256" key="2">
    <source>
        <dbReference type="ARBA" id="ARBA00004370"/>
    </source>
</evidence>
<dbReference type="SMART" id="SM00388">
    <property type="entry name" value="HisKA"/>
    <property type="match status" value="1"/>
</dbReference>
<evidence type="ECO:0000256" key="6">
    <source>
        <dbReference type="ARBA" id="ARBA00022741"/>
    </source>
</evidence>
<dbReference type="CDD" id="cd00130">
    <property type="entry name" value="PAS"/>
    <property type="match status" value="1"/>
</dbReference>